<keyword evidence="1" id="KW-0614">Plasmid</keyword>
<reference evidence="1" key="2">
    <citation type="submission" date="2015-07" db="EMBL/GenBank/DDBJ databases">
        <title>Plasmids, circular viruses and viroids from rat gut.</title>
        <authorList>
            <person name="Jorgensen T.J."/>
            <person name="Hansen M.A."/>
            <person name="Xu Z."/>
            <person name="Tabak M.A."/>
            <person name="Sorensen S.J."/>
            <person name="Hansen L.H."/>
        </authorList>
    </citation>
    <scope>NUCLEOTIDE SEQUENCE</scope>
    <source>
        <plasmid evidence="1">pRGFK1307</plasmid>
    </source>
</reference>
<sequence length="50" mass="5581">MVEDAAVNRSVECLEKAESALFDKFYSALGADDFVSADRCLDLLERLQLI</sequence>
<dbReference type="EMBL" id="LN853876">
    <property type="protein sequence ID" value="CRY96856.1"/>
    <property type="molecule type" value="Genomic_DNA"/>
</dbReference>
<protein>
    <submittedName>
        <fullName evidence="1">Uncharacterized protein</fullName>
    </submittedName>
</protein>
<proteinExistence type="predicted"/>
<organism evidence="1">
    <name type="scientific">uncultured prokaryote</name>
    <dbReference type="NCBI Taxonomy" id="198431"/>
    <lineage>
        <taxon>unclassified sequences</taxon>
        <taxon>environmental samples</taxon>
    </lineage>
</organism>
<evidence type="ECO:0000313" key="1">
    <source>
        <dbReference type="EMBL" id="CRY96856.1"/>
    </source>
</evidence>
<dbReference type="AlphaFoldDB" id="A0A0H5Q4A8"/>
<name>A0A0H5Q4A8_9ZZZZ</name>
<geneLocation type="plasmid" evidence="1">
    <name>pRGFK1307</name>
</geneLocation>
<accession>A0A0H5Q4A8</accession>
<reference evidence="1" key="1">
    <citation type="submission" date="2015-06" db="EMBL/GenBank/DDBJ databases">
        <authorList>
            <person name="Joergensen T."/>
        </authorList>
    </citation>
    <scope>NUCLEOTIDE SEQUENCE</scope>
    <source>
        <plasmid evidence="1">pRGFK1307</plasmid>
    </source>
</reference>